<name>A0ACB6RKL9_9PLEO</name>
<evidence type="ECO:0000313" key="2">
    <source>
        <dbReference type="Proteomes" id="UP000799754"/>
    </source>
</evidence>
<dbReference type="Proteomes" id="UP000799754">
    <property type="component" value="Unassembled WGS sequence"/>
</dbReference>
<dbReference type="EMBL" id="MU006744">
    <property type="protein sequence ID" value="KAF2622451.1"/>
    <property type="molecule type" value="Genomic_DNA"/>
</dbReference>
<comment type="caution">
    <text evidence="1">The sequence shown here is derived from an EMBL/GenBank/DDBJ whole genome shotgun (WGS) entry which is preliminary data.</text>
</comment>
<accession>A0ACB6RKL9</accession>
<evidence type="ECO:0000313" key="1">
    <source>
        <dbReference type="EMBL" id="KAF2622451.1"/>
    </source>
</evidence>
<organism evidence="1 2">
    <name type="scientific">Macroventuria anomochaeta</name>
    <dbReference type="NCBI Taxonomy" id="301207"/>
    <lineage>
        <taxon>Eukaryota</taxon>
        <taxon>Fungi</taxon>
        <taxon>Dikarya</taxon>
        <taxon>Ascomycota</taxon>
        <taxon>Pezizomycotina</taxon>
        <taxon>Dothideomycetes</taxon>
        <taxon>Pleosporomycetidae</taxon>
        <taxon>Pleosporales</taxon>
        <taxon>Pleosporineae</taxon>
        <taxon>Didymellaceae</taxon>
        <taxon>Macroventuria</taxon>
    </lineage>
</organism>
<sequence>MATLLSLPLELLVYISSFVSTSDLAALRLACKQTEKSLYEWFSEEFFVKKQFMLTQPSLQVLLDISRHVSLSKKLKHLIIATNVYDDIPIRFRDSEACSSYMQGYADQQALLNNGIDREMLTEAFKGLSNLETVDVRDFCAKRERDGTFWASWGATTVYQQTGVRVRESYRGTGSQSRFVSHVFSNLLYSMGVAGRTPPRFEVLLRQQPAGLPDGAFHLANFTFPAIQPVLQNLKELFLTLNLSDLSTHTHHTYNGGMPVRTTAGRSLRHFLSCTPNLTYLRLNFQKFHVADNMDFMNWLAASPISTPVPPSPTKITMEEPSPVNLPHLKALDLGQLDVNRDTLLAVLSRFAPKLERLSLWRMTIEAGPPGPYDTKPNIWSQFFRGLGAISKLELAYLKVGALSQSRHTAQFRTEVGGKEQSEMMRECSGKNVKKFIRSLADEVYVEWPPEIDMDSDAINSDEDEDMYVDENDEEEEQDEDEDEDDE</sequence>
<protein>
    <submittedName>
        <fullName evidence="1">Uncharacterized protein</fullName>
    </submittedName>
</protein>
<gene>
    <name evidence="1" type="ORF">BU25DRAFT_494989</name>
</gene>
<proteinExistence type="predicted"/>
<keyword evidence="2" id="KW-1185">Reference proteome</keyword>
<reference evidence="1" key="1">
    <citation type="journal article" date="2020" name="Stud. Mycol.">
        <title>101 Dothideomycetes genomes: a test case for predicting lifestyles and emergence of pathogens.</title>
        <authorList>
            <person name="Haridas S."/>
            <person name="Albert R."/>
            <person name="Binder M."/>
            <person name="Bloem J."/>
            <person name="Labutti K."/>
            <person name="Salamov A."/>
            <person name="Andreopoulos B."/>
            <person name="Baker S."/>
            <person name="Barry K."/>
            <person name="Bills G."/>
            <person name="Bluhm B."/>
            <person name="Cannon C."/>
            <person name="Castanera R."/>
            <person name="Culley D."/>
            <person name="Daum C."/>
            <person name="Ezra D."/>
            <person name="Gonzalez J."/>
            <person name="Henrissat B."/>
            <person name="Kuo A."/>
            <person name="Liang C."/>
            <person name="Lipzen A."/>
            <person name="Lutzoni F."/>
            <person name="Magnuson J."/>
            <person name="Mondo S."/>
            <person name="Nolan M."/>
            <person name="Ohm R."/>
            <person name="Pangilinan J."/>
            <person name="Park H.-J."/>
            <person name="Ramirez L."/>
            <person name="Alfaro M."/>
            <person name="Sun H."/>
            <person name="Tritt A."/>
            <person name="Yoshinaga Y."/>
            <person name="Zwiers L.-H."/>
            <person name="Turgeon B."/>
            <person name="Goodwin S."/>
            <person name="Spatafora J."/>
            <person name="Crous P."/>
            <person name="Grigoriev I."/>
        </authorList>
    </citation>
    <scope>NUCLEOTIDE SEQUENCE</scope>
    <source>
        <strain evidence="1">CBS 525.71</strain>
    </source>
</reference>